<comment type="function">
    <text evidence="18">Catalyzes the transfer of a methyl group from methyl-cobalamin to homocysteine, yielding enzyme-bound cob(I)alamin and methionine. Subsequently, remethylates the cofactor using methyltetrahydrofolate.</text>
</comment>
<reference evidence="25" key="1">
    <citation type="journal article" date="2021" name="PeerJ">
        <title>Extensive microbial diversity within the chicken gut microbiome revealed by metagenomics and culture.</title>
        <authorList>
            <person name="Gilroy R."/>
            <person name="Ravi A."/>
            <person name="Getino M."/>
            <person name="Pursley I."/>
            <person name="Horton D.L."/>
            <person name="Alikhan N.F."/>
            <person name="Baker D."/>
            <person name="Gharbi K."/>
            <person name="Hall N."/>
            <person name="Watson M."/>
            <person name="Adriaenssens E.M."/>
            <person name="Foster-Nyarko E."/>
            <person name="Jarju S."/>
            <person name="Secka A."/>
            <person name="Antonio M."/>
            <person name="Oren A."/>
            <person name="Chaudhuri R.R."/>
            <person name="La Ragione R."/>
            <person name="Hildebrand F."/>
            <person name="Pallen M.J."/>
        </authorList>
    </citation>
    <scope>NUCLEOTIDE SEQUENCE</scope>
    <source>
        <strain evidence="25">5032</strain>
    </source>
</reference>
<dbReference type="GO" id="GO:0031419">
    <property type="term" value="F:cobalamin binding"/>
    <property type="evidence" value="ECO:0007669"/>
    <property type="project" value="UniProtKB-KW"/>
</dbReference>
<feature type="domain" description="Pterin-binding" evidence="22">
    <location>
        <begin position="322"/>
        <end position="565"/>
    </location>
</feature>
<evidence type="ECO:0000256" key="9">
    <source>
        <dbReference type="ARBA" id="ARBA00022603"/>
    </source>
</evidence>
<evidence type="ECO:0000256" key="1">
    <source>
        <dbReference type="ARBA" id="ARBA00001700"/>
    </source>
</evidence>
<evidence type="ECO:0000259" key="22">
    <source>
        <dbReference type="PROSITE" id="PS50972"/>
    </source>
</evidence>
<dbReference type="PROSITE" id="PS51332">
    <property type="entry name" value="B12_BINDING"/>
    <property type="match status" value="1"/>
</dbReference>
<keyword evidence="16" id="KW-0486">Methionine biosynthesis</keyword>
<dbReference type="PANTHER" id="PTHR45833:SF1">
    <property type="entry name" value="METHIONINE SYNTHASE"/>
    <property type="match status" value="1"/>
</dbReference>
<evidence type="ECO:0000256" key="13">
    <source>
        <dbReference type="ARBA" id="ARBA00022691"/>
    </source>
</evidence>
<evidence type="ECO:0000256" key="8">
    <source>
        <dbReference type="ARBA" id="ARBA00013998"/>
    </source>
</evidence>
<dbReference type="InterPro" id="IPR003759">
    <property type="entry name" value="Cbl-bd_cap"/>
</dbReference>
<dbReference type="InterPro" id="IPR017215">
    <property type="entry name" value="MetH_bac"/>
</dbReference>
<evidence type="ECO:0000256" key="11">
    <source>
        <dbReference type="ARBA" id="ARBA00022628"/>
    </source>
</evidence>
<dbReference type="Gene3D" id="3.20.20.330">
    <property type="entry name" value="Homocysteine-binding-like domain"/>
    <property type="match status" value="1"/>
</dbReference>
<dbReference type="GO" id="GO:0046653">
    <property type="term" value="P:tetrahydrofolate metabolic process"/>
    <property type="evidence" value="ECO:0007669"/>
    <property type="project" value="TreeGrafter"/>
</dbReference>
<evidence type="ECO:0000313" key="25">
    <source>
        <dbReference type="EMBL" id="HJA79283.1"/>
    </source>
</evidence>
<evidence type="ECO:0000256" key="20">
    <source>
        <dbReference type="PROSITE-ProRule" id="PRU00333"/>
    </source>
</evidence>
<keyword evidence="11" id="KW-0846">Cobalamin</keyword>
<evidence type="ECO:0000256" key="5">
    <source>
        <dbReference type="ARBA" id="ARBA00010398"/>
    </source>
</evidence>
<keyword evidence="13" id="KW-0949">S-adenosyl-L-methionine</keyword>
<dbReference type="InterPro" id="IPR000489">
    <property type="entry name" value="Pterin-binding_dom"/>
</dbReference>
<dbReference type="FunFam" id="3.40.50.280:FF:000003">
    <property type="entry name" value="Dimethylamine methyltransferase corrinoid protein"/>
    <property type="match status" value="1"/>
</dbReference>
<dbReference type="EMBL" id="DWZD01000040">
    <property type="protein sequence ID" value="HJA79283.1"/>
    <property type="molecule type" value="Genomic_DNA"/>
</dbReference>
<feature type="binding site" evidence="20">
    <location>
        <position position="274"/>
    </location>
    <ligand>
        <name>Zn(2+)</name>
        <dbReference type="ChEBI" id="CHEBI:29105"/>
    </ligand>
</feature>
<dbReference type="InterPro" id="IPR006158">
    <property type="entry name" value="Cobalamin-bd"/>
</dbReference>
<dbReference type="GO" id="GO:0005829">
    <property type="term" value="C:cytosol"/>
    <property type="evidence" value="ECO:0007669"/>
    <property type="project" value="TreeGrafter"/>
</dbReference>
<evidence type="ECO:0000259" key="24">
    <source>
        <dbReference type="PROSITE" id="PS51337"/>
    </source>
</evidence>
<evidence type="ECO:0000256" key="12">
    <source>
        <dbReference type="ARBA" id="ARBA00022679"/>
    </source>
</evidence>
<protein>
    <recommendedName>
        <fullName evidence="8">Methionine synthase</fullName>
        <ecNumber evidence="7">2.1.1.13</ecNumber>
    </recommendedName>
    <alternativeName>
        <fullName evidence="19">5-methyltetrahydrofolate--homocysteine methyltransferase</fullName>
    </alternativeName>
</protein>
<evidence type="ECO:0000313" key="26">
    <source>
        <dbReference type="Proteomes" id="UP000823821"/>
    </source>
</evidence>
<dbReference type="Pfam" id="PF02574">
    <property type="entry name" value="S-methyl_trans"/>
    <property type="match status" value="1"/>
</dbReference>
<sequence>MSVSPFLARIREKRPLMLDGAMGTMLQAAGLPLGVSPEEFCMQRPDILQGIHAAYVDTGVDIITSCTFGGNPCKLPAGLDVHDFSRRMVETARAAAARASRKVFVAGNIGPTGHFASPLGDMEPADLIAAFAAQIRGLVAGGCDLLLVETQFDLAEARAAVVAARQVCDLPVMVSMTFEQGVSLTGSSPTIFAETMQNLGVDVVGTNCSLGPDQMLPVVRELLEVCACPVMVEPNAGLPELRDGVTVFPLGPEEFAAKTAHFAALGARVLGGCCGTTPQHMAALRQALDRVELRSAGSAPAPRGMCLTSRSQLVRFAPDAPFVIIGERINPTGKKELTAQLQAGQFDEALRFADEQIAAGAQVLDVNVGASLVDEKQLLPELTRRLVGRVLTPLSLDSSNAEAIAAALPYCPGSCLVNSVSGESGRMETLGPLCRDYGAPFILLPLKGAELPVSAAERIAILEKLLLEAEALRIPRRLMLVDILALAVSSKPEGALACLDMIRWCREQGLPTTLGLSNLSFGLPARDLLNASFLCMGAGAGLSSCIANPSAARLHEAFDALNVLRGHDAHAAGFIARYAQWKATAPQTTGGAQASTRARTLGEAVLLGDRENVLPLLRAELEKGAQPFALVNEVLIPAITEVGNRYERREYFLPQLIRAAETMQAAFAELKPLLEESRGPEERPVIVVATVEGDIHDIGKNIVALLLGNHGFDVVDAGKDVPAETIVACALEHKAAIIGLSALMTTTMVRMEDTIRAVRERNLPIRVMVGGAAVTQAFADAIGADAYCEDAVSAVRAAKKFISQG</sequence>
<evidence type="ECO:0000256" key="6">
    <source>
        <dbReference type="ARBA" id="ARBA00010854"/>
    </source>
</evidence>
<evidence type="ECO:0000256" key="14">
    <source>
        <dbReference type="ARBA" id="ARBA00022723"/>
    </source>
</evidence>
<comment type="cofactor">
    <cofactor evidence="2 20">
        <name>Zn(2+)</name>
        <dbReference type="ChEBI" id="CHEBI:29105"/>
    </cofactor>
</comment>
<dbReference type="PANTHER" id="PTHR45833">
    <property type="entry name" value="METHIONINE SYNTHASE"/>
    <property type="match status" value="1"/>
</dbReference>
<dbReference type="EC" id="2.1.1.13" evidence="7"/>
<dbReference type="SUPFAM" id="SSF47644">
    <property type="entry name" value="Methionine synthase domain"/>
    <property type="match status" value="1"/>
</dbReference>
<dbReference type="Pfam" id="PF00809">
    <property type="entry name" value="Pterin_bind"/>
    <property type="match status" value="1"/>
</dbReference>
<dbReference type="CDD" id="cd02070">
    <property type="entry name" value="corrinoid_protein_B12-BD"/>
    <property type="match status" value="1"/>
</dbReference>
<dbReference type="InterPro" id="IPR011005">
    <property type="entry name" value="Dihydropteroate_synth-like_sf"/>
</dbReference>
<dbReference type="InterPro" id="IPR050554">
    <property type="entry name" value="Met_Synthase/Corrinoid"/>
</dbReference>
<evidence type="ECO:0000259" key="21">
    <source>
        <dbReference type="PROSITE" id="PS50970"/>
    </source>
</evidence>
<dbReference type="SMART" id="SM01018">
    <property type="entry name" value="B12-binding_2"/>
    <property type="match status" value="1"/>
</dbReference>
<dbReference type="Pfam" id="PF02607">
    <property type="entry name" value="B12-binding_2"/>
    <property type="match status" value="1"/>
</dbReference>
<evidence type="ECO:0000256" key="3">
    <source>
        <dbReference type="ARBA" id="ARBA00001956"/>
    </source>
</evidence>
<dbReference type="PROSITE" id="PS51337">
    <property type="entry name" value="B12_BINDING_NTER"/>
    <property type="match status" value="1"/>
</dbReference>
<dbReference type="SUPFAM" id="SSF51717">
    <property type="entry name" value="Dihydropteroate synthetase-like"/>
    <property type="match status" value="1"/>
</dbReference>
<evidence type="ECO:0000256" key="18">
    <source>
        <dbReference type="ARBA" id="ARBA00025552"/>
    </source>
</evidence>
<gene>
    <name evidence="25" type="ORF">H9784_06930</name>
</gene>
<dbReference type="Gene3D" id="3.40.50.280">
    <property type="entry name" value="Cobalamin-binding domain"/>
    <property type="match status" value="1"/>
</dbReference>
<dbReference type="Proteomes" id="UP000823821">
    <property type="component" value="Unassembled WGS sequence"/>
</dbReference>
<dbReference type="InterPro" id="IPR036724">
    <property type="entry name" value="Cobalamin-bd_sf"/>
</dbReference>
<keyword evidence="15 20" id="KW-0862">Zinc</keyword>
<keyword evidence="9 20" id="KW-0489">Methyltransferase</keyword>
<evidence type="ECO:0000256" key="10">
    <source>
        <dbReference type="ARBA" id="ARBA00022605"/>
    </source>
</evidence>
<keyword evidence="12 20" id="KW-0808">Transferase</keyword>
<comment type="cofactor">
    <cofactor evidence="3">
        <name>methylcob(III)alamin</name>
        <dbReference type="ChEBI" id="CHEBI:28115"/>
    </cofactor>
</comment>
<evidence type="ECO:0000256" key="17">
    <source>
        <dbReference type="ARBA" id="ARBA00023285"/>
    </source>
</evidence>
<dbReference type="GO" id="GO:0046872">
    <property type="term" value="F:metal ion binding"/>
    <property type="evidence" value="ECO:0007669"/>
    <property type="project" value="UniProtKB-KW"/>
</dbReference>
<evidence type="ECO:0000259" key="23">
    <source>
        <dbReference type="PROSITE" id="PS51332"/>
    </source>
</evidence>
<dbReference type="GO" id="GO:0050667">
    <property type="term" value="P:homocysteine metabolic process"/>
    <property type="evidence" value="ECO:0007669"/>
    <property type="project" value="TreeGrafter"/>
</dbReference>
<feature type="domain" description="B12-binding N-terminal" evidence="24">
    <location>
        <begin position="588"/>
        <end position="682"/>
    </location>
</feature>
<dbReference type="PROSITE" id="PS50972">
    <property type="entry name" value="PTERIN_BINDING"/>
    <property type="match status" value="1"/>
</dbReference>
<feature type="domain" description="B12-binding" evidence="23">
    <location>
        <begin position="683"/>
        <end position="805"/>
    </location>
</feature>
<feature type="binding site" evidence="20">
    <location>
        <position position="273"/>
    </location>
    <ligand>
        <name>Zn(2+)</name>
        <dbReference type="ChEBI" id="CHEBI:29105"/>
    </ligand>
</feature>
<dbReference type="PIRSF" id="PIRSF037472">
    <property type="entry name" value="DHPS_mtfrase"/>
    <property type="match status" value="1"/>
</dbReference>
<dbReference type="AlphaFoldDB" id="A0A9D2HP60"/>
<evidence type="ECO:0000256" key="16">
    <source>
        <dbReference type="ARBA" id="ARBA00023167"/>
    </source>
</evidence>
<evidence type="ECO:0000256" key="15">
    <source>
        <dbReference type="ARBA" id="ARBA00022833"/>
    </source>
</evidence>
<keyword evidence="10" id="KW-0028">Amino-acid biosynthesis</keyword>
<accession>A0A9D2HP60</accession>
<comment type="similarity">
    <text evidence="5">Belongs to the vitamin-B12 dependent methionine synthase family.</text>
</comment>
<dbReference type="InterPro" id="IPR036594">
    <property type="entry name" value="Meth_synthase_dom"/>
</dbReference>
<evidence type="ECO:0000256" key="4">
    <source>
        <dbReference type="ARBA" id="ARBA00005178"/>
    </source>
</evidence>
<comment type="caution">
    <text evidence="25">The sequence shown here is derived from an EMBL/GenBank/DDBJ whole genome shotgun (WGS) entry which is preliminary data.</text>
</comment>
<dbReference type="GO" id="GO:0032259">
    <property type="term" value="P:methylation"/>
    <property type="evidence" value="ECO:0007669"/>
    <property type="project" value="UniProtKB-KW"/>
</dbReference>
<dbReference type="Gene3D" id="3.20.20.20">
    <property type="entry name" value="Dihydropteroate synthase-like"/>
    <property type="match status" value="1"/>
</dbReference>
<dbReference type="InterPro" id="IPR036589">
    <property type="entry name" value="HCY_dom_sf"/>
</dbReference>
<evidence type="ECO:0000256" key="2">
    <source>
        <dbReference type="ARBA" id="ARBA00001947"/>
    </source>
</evidence>
<organism evidence="25 26">
    <name type="scientific">Candidatus Desulfovibrio intestinavium</name>
    <dbReference type="NCBI Taxonomy" id="2838534"/>
    <lineage>
        <taxon>Bacteria</taxon>
        <taxon>Pseudomonadati</taxon>
        <taxon>Thermodesulfobacteriota</taxon>
        <taxon>Desulfovibrionia</taxon>
        <taxon>Desulfovibrionales</taxon>
        <taxon>Desulfovibrionaceae</taxon>
        <taxon>Desulfovibrio</taxon>
    </lineage>
</organism>
<evidence type="ECO:0000256" key="7">
    <source>
        <dbReference type="ARBA" id="ARBA00012032"/>
    </source>
</evidence>
<proteinExistence type="inferred from homology"/>
<feature type="binding site" evidence="20">
    <location>
        <position position="208"/>
    </location>
    <ligand>
        <name>Zn(2+)</name>
        <dbReference type="ChEBI" id="CHEBI:29105"/>
    </ligand>
</feature>
<keyword evidence="17" id="KW-0170">Cobalt</keyword>
<reference evidence="25" key="2">
    <citation type="submission" date="2021-04" db="EMBL/GenBank/DDBJ databases">
        <authorList>
            <person name="Gilroy R."/>
        </authorList>
    </citation>
    <scope>NUCLEOTIDE SEQUENCE</scope>
    <source>
        <strain evidence="25">5032</strain>
    </source>
</reference>
<feature type="domain" description="Hcy-binding" evidence="21">
    <location>
        <begin position="4"/>
        <end position="288"/>
    </location>
</feature>
<comment type="catalytic activity">
    <reaction evidence="1">
        <text>(6S)-5-methyl-5,6,7,8-tetrahydrofolate + L-homocysteine = (6S)-5,6,7,8-tetrahydrofolate + L-methionine</text>
        <dbReference type="Rhea" id="RHEA:11172"/>
        <dbReference type="ChEBI" id="CHEBI:18608"/>
        <dbReference type="ChEBI" id="CHEBI:57453"/>
        <dbReference type="ChEBI" id="CHEBI:57844"/>
        <dbReference type="ChEBI" id="CHEBI:58199"/>
        <dbReference type="EC" id="2.1.1.13"/>
    </reaction>
</comment>
<dbReference type="InterPro" id="IPR003726">
    <property type="entry name" value="HCY_dom"/>
</dbReference>
<name>A0A9D2HP60_9BACT</name>
<keyword evidence="14 20" id="KW-0479">Metal-binding</keyword>
<comment type="similarity">
    <text evidence="6">Belongs to the methylamine corrinoid protein family.</text>
</comment>
<dbReference type="SUPFAM" id="SSF82282">
    <property type="entry name" value="Homocysteine S-methyltransferase"/>
    <property type="match status" value="1"/>
</dbReference>
<comment type="pathway">
    <text evidence="4">Amino-acid biosynthesis; L-methionine biosynthesis via de novo pathway; L-methionine from L-homocysteine (MetH route): step 1/1.</text>
</comment>
<dbReference type="Gene3D" id="1.10.1240.10">
    <property type="entry name" value="Methionine synthase domain"/>
    <property type="match status" value="1"/>
</dbReference>
<evidence type="ECO:0000256" key="19">
    <source>
        <dbReference type="ARBA" id="ARBA00031040"/>
    </source>
</evidence>
<dbReference type="SUPFAM" id="SSF52242">
    <property type="entry name" value="Cobalamin (vitamin B12)-binding domain"/>
    <property type="match status" value="1"/>
</dbReference>
<dbReference type="Pfam" id="PF02310">
    <property type="entry name" value="B12-binding"/>
    <property type="match status" value="1"/>
</dbReference>
<dbReference type="PROSITE" id="PS50970">
    <property type="entry name" value="HCY"/>
    <property type="match status" value="1"/>
</dbReference>
<dbReference type="GO" id="GO:0008705">
    <property type="term" value="F:methionine synthase activity"/>
    <property type="evidence" value="ECO:0007669"/>
    <property type="project" value="UniProtKB-EC"/>
</dbReference>